<evidence type="ECO:0000313" key="2">
    <source>
        <dbReference type="Proteomes" id="UP000215305"/>
    </source>
</evidence>
<accession>A0A397I1H0</accession>
<dbReference type="Proteomes" id="UP000215305">
    <property type="component" value="Unassembled WGS sequence"/>
</dbReference>
<name>A0A397I1H0_ASPTH</name>
<dbReference type="GO" id="GO:0016705">
    <property type="term" value="F:oxidoreductase activity, acting on paired donors, with incorporation or reduction of molecular oxygen"/>
    <property type="evidence" value="ECO:0007669"/>
    <property type="project" value="InterPro"/>
</dbReference>
<dbReference type="Pfam" id="PF00067">
    <property type="entry name" value="p450"/>
    <property type="match status" value="1"/>
</dbReference>
<dbReference type="VEuPathDB" id="FungiDB:CDV56_108734"/>
<protein>
    <submittedName>
        <fullName evidence="1">Uncharacterized protein</fullName>
    </submittedName>
</protein>
<evidence type="ECO:0000313" key="1">
    <source>
        <dbReference type="EMBL" id="RHZ67153.1"/>
    </source>
</evidence>
<organism evidence="1 2">
    <name type="scientific">Aspergillus thermomutatus</name>
    <name type="common">Neosartorya pseudofischeri</name>
    <dbReference type="NCBI Taxonomy" id="41047"/>
    <lineage>
        <taxon>Eukaryota</taxon>
        <taxon>Fungi</taxon>
        <taxon>Dikarya</taxon>
        <taxon>Ascomycota</taxon>
        <taxon>Pezizomycotina</taxon>
        <taxon>Eurotiomycetes</taxon>
        <taxon>Eurotiomycetidae</taxon>
        <taxon>Eurotiales</taxon>
        <taxon>Aspergillaceae</taxon>
        <taxon>Aspergillus</taxon>
        <taxon>Aspergillus subgen. Fumigati</taxon>
    </lineage>
</organism>
<dbReference type="AlphaFoldDB" id="A0A397I1H0"/>
<sequence length="295" mass="33160">MVLKTFYLVGRPGSSTRQLELGDFKALDDLRPGIAAVYNILCSADICFHNGSTPLEKVDDLLDCEAVGITIAGHPVREPQQPVGILGFGNHFEIYPDHLGNHQRLFNRYGAVIRTDNMGRVTFLTNDPDITALAFREGEYFTKNPSAPDHPLFGIRDQTALFLCDTDSPAWQEAHKFIPPSMTPRAVRHYTPLLQRSVEKVFKVLDTFDETGEAFNVYQITSKLASQVICQLVLGVDLHHFDAVDSPTHRIIVLLQRYLTLNRRVQTKGAWYSYLPFGMFTNLYGSDSAHALPFC</sequence>
<dbReference type="InterPro" id="IPR001128">
    <property type="entry name" value="Cyt_P450"/>
</dbReference>
<keyword evidence="2" id="KW-1185">Reference proteome</keyword>
<dbReference type="InterPro" id="IPR036396">
    <property type="entry name" value="Cyt_P450_sf"/>
</dbReference>
<comment type="caution">
    <text evidence="1">The sequence shown here is derived from an EMBL/GenBank/DDBJ whole genome shotgun (WGS) entry which is preliminary data.</text>
</comment>
<reference evidence="1" key="1">
    <citation type="submission" date="2018-08" db="EMBL/GenBank/DDBJ databases">
        <title>Draft genome sequence of azole-resistant Aspergillus thermomutatus (Neosartorya pseudofischeri) strain HMR AF 39, isolated from a human nasal aspirate.</title>
        <authorList>
            <person name="Parent-Michaud M."/>
            <person name="Dufresne P.J."/>
            <person name="Fournier E."/>
            <person name="Martineau C."/>
            <person name="Moreira S."/>
            <person name="Perkins V."/>
            <person name="De Repentigny L."/>
            <person name="Dufresne S.F."/>
        </authorList>
    </citation>
    <scope>NUCLEOTIDE SEQUENCE [LARGE SCALE GENOMIC DNA]</scope>
    <source>
        <strain evidence="1">HMR AF 39</strain>
    </source>
</reference>
<dbReference type="SUPFAM" id="SSF48264">
    <property type="entry name" value="Cytochrome P450"/>
    <property type="match status" value="1"/>
</dbReference>
<dbReference type="EMBL" id="NKHU02000008">
    <property type="protein sequence ID" value="RHZ67153.1"/>
    <property type="molecule type" value="Genomic_DNA"/>
</dbReference>
<dbReference type="STRING" id="41047.A0A397I1H0"/>
<dbReference type="GO" id="GO:0005506">
    <property type="term" value="F:iron ion binding"/>
    <property type="evidence" value="ECO:0007669"/>
    <property type="project" value="InterPro"/>
</dbReference>
<gene>
    <name evidence="1" type="ORF">CDV56_108734</name>
</gene>
<dbReference type="RefSeq" id="XP_026618505.1">
    <property type="nucleotide sequence ID" value="XM_026762353.1"/>
</dbReference>
<dbReference type="GO" id="GO:0020037">
    <property type="term" value="F:heme binding"/>
    <property type="evidence" value="ECO:0007669"/>
    <property type="project" value="InterPro"/>
</dbReference>
<proteinExistence type="predicted"/>
<dbReference type="Gene3D" id="1.10.630.10">
    <property type="entry name" value="Cytochrome P450"/>
    <property type="match status" value="1"/>
</dbReference>
<dbReference type="GO" id="GO:0004497">
    <property type="term" value="F:monooxygenase activity"/>
    <property type="evidence" value="ECO:0007669"/>
    <property type="project" value="InterPro"/>
</dbReference>
<dbReference type="OrthoDB" id="1470350at2759"/>
<dbReference type="GeneID" id="38130708"/>